<dbReference type="InterPro" id="IPR001128">
    <property type="entry name" value="Cyt_P450"/>
</dbReference>
<dbReference type="GO" id="GO:0005506">
    <property type="term" value="F:iron ion binding"/>
    <property type="evidence" value="ECO:0007669"/>
    <property type="project" value="InterPro"/>
</dbReference>
<comment type="cofactor">
    <cofactor evidence="1 13">
        <name>heme</name>
        <dbReference type="ChEBI" id="CHEBI:30413"/>
    </cofactor>
</comment>
<dbReference type="SUPFAM" id="SSF48264">
    <property type="entry name" value="Cytochrome P450"/>
    <property type="match status" value="1"/>
</dbReference>
<accession>A0A284RSJ0</accession>
<dbReference type="OMA" id="LAMTTVY"/>
<dbReference type="InterPro" id="IPR036396">
    <property type="entry name" value="Cyt_P450_sf"/>
</dbReference>
<comment type="pathway">
    <text evidence="3">Secondary metabolite biosynthesis; terpenoid biosynthesis.</text>
</comment>
<keyword evidence="6" id="KW-0812">Transmembrane</keyword>
<evidence type="ECO:0000256" key="2">
    <source>
        <dbReference type="ARBA" id="ARBA00004370"/>
    </source>
</evidence>
<keyword evidence="5 13" id="KW-0349">Heme</keyword>
<dbReference type="PANTHER" id="PTHR24305:SF166">
    <property type="entry name" value="CYTOCHROME P450 12A4, MITOCHONDRIAL-RELATED"/>
    <property type="match status" value="1"/>
</dbReference>
<dbReference type="EMBL" id="FUEG01000015">
    <property type="protein sequence ID" value="SJL11721.1"/>
    <property type="molecule type" value="Genomic_DNA"/>
</dbReference>
<dbReference type="InterPro" id="IPR050121">
    <property type="entry name" value="Cytochrome_P450_monoxygenase"/>
</dbReference>
<feature type="chain" id="PRO_5012922121" description="Cytochrome P450" evidence="15">
    <location>
        <begin position="22"/>
        <end position="506"/>
    </location>
</feature>
<dbReference type="GO" id="GO:0016020">
    <property type="term" value="C:membrane"/>
    <property type="evidence" value="ECO:0007669"/>
    <property type="project" value="UniProtKB-SubCell"/>
</dbReference>
<evidence type="ECO:0000256" key="7">
    <source>
        <dbReference type="ARBA" id="ARBA00022723"/>
    </source>
</evidence>
<keyword evidence="11 14" id="KW-0503">Monooxygenase</keyword>
<organism evidence="16 17">
    <name type="scientific">Armillaria ostoyae</name>
    <name type="common">Armillaria root rot fungus</name>
    <dbReference type="NCBI Taxonomy" id="47428"/>
    <lineage>
        <taxon>Eukaryota</taxon>
        <taxon>Fungi</taxon>
        <taxon>Dikarya</taxon>
        <taxon>Basidiomycota</taxon>
        <taxon>Agaricomycotina</taxon>
        <taxon>Agaricomycetes</taxon>
        <taxon>Agaricomycetidae</taxon>
        <taxon>Agaricales</taxon>
        <taxon>Marasmiineae</taxon>
        <taxon>Physalacriaceae</taxon>
        <taxon>Armillaria</taxon>
    </lineage>
</organism>
<gene>
    <name evidence="16" type="ORF">ARMOST_15129</name>
</gene>
<dbReference type="GO" id="GO:0016705">
    <property type="term" value="F:oxidoreductase activity, acting on paired donors, with incorporation or reduction of molecular oxygen"/>
    <property type="evidence" value="ECO:0007669"/>
    <property type="project" value="InterPro"/>
</dbReference>
<evidence type="ECO:0000256" key="10">
    <source>
        <dbReference type="ARBA" id="ARBA00023004"/>
    </source>
</evidence>
<keyword evidence="17" id="KW-1185">Reference proteome</keyword>
<name>A0A284RSJ0_ARMOS</name>
<reference evidence="17" key="1">
    <citation type="journal article" date="2017" name="Nat. Ecol. Evol.">
        <title>Genome expansion and lineage-specific genetic innovations in the forest pathogenic fungi Armillaria.</title>
        <authorList>
            <person name="Sipos G."/>
            <person name="Prasanna A.N."/>
            <person name="Walter M.C."/>
            <person name="O'Connor E."/>
            <person name="Balint B."/>
            <person name="Krizsan K."/>
            <person name="Kiss B."/>
            <person name="Hess J."/>
            <person name="Varga T."/>
            <person name="Slot J."/>
            <person name="Riley R."/>
            <person name="Boka B."/>
            <person name="Rigling D."/>
            <person name="Barry K."/>
            <person name="Lee J."/>
            <person name="Mihaltcheva S."/>
            <person name="LaButti K."/>
            <person name="Lipzen A."/>
            <person name="Waldron R."/>
            <person name="Moloney N.M."/>
            <person name="Sperisen C."/>
            <person name="Kredics L."/>
            <person name="Vagvoelgyi C."/>
            <person name="Patrignani A."/>
            <person name="Fitzpatrick D."/>
            <person name="Nagy I."/>
            <person name="Doyle S."/>
            <person name="Anderson J.B."/>
            <person name="Grigoriev I.V."/>
            <person name="Gueldener U."/>
            <person name="Muensterkoetter M."/>
            <person name="Nagy L.G."/>
        </authorList>
    </citation>
    <scope>NUCLEOTIDE SEQUENCE [LARGE SCALE GENOMIC DNA]</scope>
    <source>
        <strain evidence="17">C18/9</strain>
    </source>
</reference>
<keyword evidence="15" id="KW-0732">Signal</keyword>
<evidence type="ECO:0008006" key="18">
    <source>
        <dbReference type="Google" id="ProtNLM"/>
    </source>
</evidence>
<evidence type="ECO:0000256" key="11">
    <source>
        <dbReference type="ARBA" id="ARBA00023033"/>
    </source>
</evidence>
<keyword evidence="10 13" id="KW-0408">Iron</keyword>
<dbReference type="GO" id="GO:0004497">
    <property type="term" value="F:monooxygenase activity"/>
    <property type="evidence" value="ECO:0007669"/>
    <property type="project" value="UniProtKB-KW"/>
</dbReference>
<keyword evidence="12" id="KW-0472">Membrane</keyword>
<dbReference type="Pfam" id="PF00067">
    <property type="entry name" value="p450"/>
    <property type="match status" value="1"/>
</dbReference>
<dbReference type="PRINTS" id="PR00385">
    <property type="entry name" value="P450"/>
</dbReference>
<evidence type="ECO:0000256" key="12">
    <source>
        <dbReference type="ARBA" id="ARBA00023136"/>
    </source>
</evidence>
<dbReference type="PROSITE" id="PS00086">
    <property type="entry name" value="CYTOCHROME_P450"/>
    <property type="match status" value="1"/>
</dbReference>
<evidence type="ECO:0000256" key="4">
    <source>
        <dbReference type="ARBA" id="ARBA00010617"/>
    </source>
</evidence>
<evidence type="ECO:0000256" key="8">
    <source>
        <dbReference type="ARBA" id="ARBA00022989"/>
    </source>
</evidence>
<dbReference type="STRING" id="47428.A0A284RSJ0"/>
<dbReference type="PANTHER" id="PTHR24305">
    <property type="entry name" value="CYTOCHROME P450"/>
    <property type="match status" value="1"/>
</dbReference>
<evidence type="ECO:0000256" key="13">
    <source>
        <dbReference type="PIRSR" id="PIRSR602401-1"/>
    </source>
</evidence>
<keyword evidence="7 13" id="KW-0479">Metal-binding</keyword>
<keyword evidence="8" id="KW-1133">Transmembrane helix</keyword>
<feature type="binding site" description="axial binding residue" evidence="13">
    <location>
        <position position="442"/>
    </location>
    <ligand>
        <name>heme</name>
        <dbReference type="ChEBI" id="CHEBI:30413"/>
    </ligand>
    <ligandPart>
        <name>Fe</name>
        <dbReference type="ChEBI" id="CHEBI:18248"/>
    </ligandPart>
</feature>
<evidence type="ECO:0000256" key="3">
    <source>
        <dbReference type="ARBA" id="ARBA00004721"/>
    </source>
</evidence>
<evidence type="ECO:0000313" key="16">
    <source>
        <dbReference type="EMBL" id="SJL11721.1"/>
    </source>
</evidence>
<proteinExistence type="inferred from homology"/>
<comment type="similarity">
    <text evidence="4 14">Belongs to the cytochrome P450 family.</text>
</comment>
<evidence type="ECO:0000256" key="1">
    <source>
        <dbReference type="ARBA" id="ARBA00001971"/>
    </source>
</evidence>
<dbReference type="InterPro" id="IPR002401">
    <property type="entry name" value="Cyt_P450_E_grp-I"/>
</dbReference>
<dbReference type="OrthoDB" id="1470350at2759"/>
<dbReference type="PRINTS" id="PR00463">
    <property type="entry name" value="EP450I"/>
</dbReference>
<sequence length="506" mass="56722">MSPILASIAAVFLAYLLHSWLKRPSVKHVKGPPSPSFWLGHERLLRNQENFGDLEMKWCKDYGSVYRIGGCFGQDILVVSDPKALDHIMHISRPYPKSKDFTFIVGLIIGRGLIVVDAETHHRQRKILNPAFSPAQLKDSQLIFRQCSDKLVNALKGSLTGDNNETVNILTWTTKVTLDIIGLAGFRYDFGSLEGHNTELRQALSELFTHSQTDTTAFEFMLVALIRLLPNSALKILKLISTRETRQFANLGEVSRRAARKIMVSQYEVEEQGEDKAVVDLLARARLTGKMDEDEIESQLVTLVVAGHETTGTTVAWMLYELSVHPEHQSIIREELKQFKDYDSMPFMNAAIKETLRLHPIVHSLTRTAPHDDVIPLSGGKTLAVPKGQTFICAMYAYNRLPSVWGDDAEEWNPARFLKKDLPVSLGVYANLMSFGAGARACIGWRFAIMEFQTIIARLIQNFEFSLPEGGIELQQFPGTPAVVPVVKGKVHLGAQIPLRVKVLHQ</sequence>
<comment type="subcellular location">
    <subcellularLocation>
        <location evidence="2">Membrane</location>
    </subcellularLocation>
</comment>
<protein>
    <recommendedName>
        <fullName evidence="18">Cytochrome P450</fullName>
    </recommendedName>
</protein>
<evidence type="ECO:0000256" key="9">
    <source>
        <dbReference type="ARBA" id="ARBA00023002"/>
    </source>
</evidence>
<dbReference type="GO" id="GO:0020037">
    <property type="term" value="F:heme binding"/>
    <property type="evidence" value="ECO:0007669"/>
    <property type="project" value="InterPro"/>
</dbReference>
<evidence type="ECO:0000256" key="5">
    <source>
        <dbReference type="ARBA" id="ARBA00022617"/>
    </source>
</evidence>
<dbReference type="Proteomes" id="UP000219338">
    <property type="component" value="Unassembled WGS sequence"/>
</dbReference>
<dbReference type="Gene3D" id="1.10.630.10">
    <property type="entry name" value="Cytochrome P450"/>
    <property type="match status" value="1"/>
</dbReference>
<dbReference type="InterPro" id="IPR017972">
    <property type="entry name" value="Cyt_P450_CS"/>
</dbReference>
<evidence type="ECO:0000313" key="17">
    <source>
        <dbReference type="Proteomes" id="UP000219338"/>
    </source>
</evidence>
<feature type="signal peptide" evidence="15">
    <location>
        <begin position="1"/>
        <end position="21"/>
    </location>
</feature>
<evidence type="ECO:0000256" key="14">
    <source>
        <dbReference type="RuleBase" id="RU000461"/>
    </source>
</evidence>
<keyword evidence="9 14" id="KW-0560">Oxidoreductase</keyword>
<dbReference type="AlphaFoldDB" id="A0A284RSJ0"/>
<evidence type="ECO:0000256" key="15">
    <source>
        <dbReference type="SAM" id="SignalP"/>
    </source>
</evidence>
<evidence type="ECO:0000256" key="6">
    <source>
        <dbReference type="ARBA" id="ARBA00022692"/>
    </source>
</evidence>